<dbReference type="EMBL" id="FMWG01000004">
    <property type="protein sequence ID" value="SCZ61760.1"/>
    <property type="molecule type" value="Genomic_DNA"/>
</dbReference>
<evidence type="ECO:0000256" key="1">
    <source>
        <dbReference type="SAM" id="MobiDB-lite"/>
    </source>
</evidence>
<feature type="compositionally biased region" description="Polar residues" evidence="1">
    <location>
        <begin position="86"/>
        <end position="101"/>
    </location>
</feature>
<feature type="region of interest" description="Disordered" evidence="1">
    <location>
        <begin position="1"/>
        <end position="132"/>
    </location>
</feature>
<name>A0A1G5QJM9_9RHOB</name>
<evidence type="ECO:0000313" key="3">
    <source>
        <dbReference type="Proteomes" id="UP000198767"/>
    </source>
</evidence>
<feature type="compositionally biased region" description="Polar residues" evidence="1">
    <location>
        <begin position="66"/>
        <end position="78"/>
    </location>
</feature>
<feature type="compositionally biased region" description="Pro residues" evidence="1">
    <location>
        <begin position="39"/>
        <end position="49"/>
    </location>
</feature>
<gene>
    <name evidence="2" type="ORF">SAMN04488118_104287</name>
</gene>
<keyword evidence="3" id="KW-1185">Reference proteome</keyword>
<accession>A0A1G5QJM9</accession>
<evidence type="ECO:0000313" key="2">
    <source>
        <dbReference type="EMBL" id="SCZ61760.1"/>
    </source>
</evidence>
<sequence>MADRINTAGSTPFSGIGRVNDEQPVKPRVKNNHQAAPKNQPPPQTPGGPSPFTQAINSGPKPDDMYTQQLADAQNNTDEVTEAATLLTQKRQPNDQPNQGAIETEKVNAKRPTQAEDSNEPEKQANVAGAIDENKVEAVSSKVDLQKVTKKHDDLMIKSGQMSIEEVSTMVAKDPADRVIDILSGNFWNRSGDAHTKLMADQISGIPEN</sequence>
<dbReference type="RefSeq" id="WP_090218078.1">
    <property type="nucleotide sequence ID" value="NZ_FMWG01000004.1"/>
</dbReference>
<reference evidence="2 3" key="1">
    <citation type="submission" date="2016-10" db="EMBL/GenBank/DDBJ databases">
        <authorList>
            <person name="de Groot N.N."/>
        </authorList>
    </citation>
    <scope>NUCLEOTIDE SEQUENCE [LARGE SCALE GENOMIC DNA]</scope>
    <source>
        <strain evidence="2 3">U95</strain>
    </source>
</reference>
<protein>
    <submittedName>
        <fullName evidence="2">Uncharacterized protein</fullName>
    </submittedName>
</protein>
<dbReference type="STRING" id="1156985.SAMN04488118_104287"/>
<dbReference type="Proteomes" id="UP000198767">
    <property type="component" value="Unassembled WGS sequence"/>
</dbReference>
<dbReference type="AlphaFoldDB" id="A0A1G5QJM9"/>
<organism evidence="2 3">
    <name type="scientific">Epibacterium ulvae</name>
    <dbReference type="NCBI Taxonomy" id="1156985"/>
    <lineage>
        <taxon>Bacteria</taxon>
        <taxon>Pseudomonadati</taxon>
        <taxon>Pseudomonadota</taxon>
        <taxon>Alphaproteobacteria</taxon>
        <taxon>Rhodobacterales</taxon>
        <taxon>Roseobacteraceae</taxon>
        <taxon>Epibacterium</taxon>
    </lineage>
</organism>
<proteinExistence type="predicted"/>